<dbReference type="EMBL" id="JASNWA010000011">
    <property type="protein sequence ID" value="KAK3166872.1"/>
    <property type="molecule type" value="Genomic_DNA"/>
</dbReference>
<evidence type="ECO:0000313" key="5">
    <source>
        <dbReference type="EMBL" id="KAK3166872.1"/>
    </source>
</evidence>
<organism evidence="5 6">
    <name type="scientific">Lepraria neglecta</name>
    <dbReference type="NCBI Taxonomy" id="209136"/>
    <lineage>
        <taxon>Eukaryota</taxon>
        <taxon>Fungi</taxon>
        <taxon>Dikarya</taxon>
        <taxon>Ascomycota</taxon>
        <taxon>Pezizomycotina</taxon>
        <taxon>Lecanoromycetes</taxon>
        <taxon>OSLEUM clade</taxon>
        <taxon>Lecanoromycetidae</taxon>
        <taxon>Lecanorales</taxon>
        <taxon>Lecanorineae</taxon>
        <taxon>Stereocaulaceae</taxon>
        <taxon>Lepraria</taxon>
    </lineage>
</organism>
<dbReference type="PANTHER" id="PTHR10938:SF0">
    <property type="entry name" value="TRANSLATION INITIATION FACTOR IF-3, MITOCHONDRIAL"/>
    <property type="match status" value="1"/>
</dbReference>
<sequence>MRHSSGLVTTTEALRRVFIPFLQASLIPSLRAARKPISSSPQYLHHRLPPPYRPQQRHYASFGSMGGNVVQDHPPNDQKKEHARPDRPPRDEEIKAYRIYLANPETGKLSEPVSLLDVLDSRLKDEKGRPTQFLQEVAPASRDEDRAYPICKMFDKKRAREVELAQRKTQKEKKKQTKQLEISWTVSDNDLGHRLGRLKEFLEKGWKVEIVFGAMRKGWMGRRKATEDDISRVLERINSAVGEVEGAKEWKPMQGQVGGQAMLSFEGKAKK</sequence>
<dbReference type="AlphaFoldDB" id="A0AAE0DDE9"/>
<dbReference type="GO" id="GO:0005739">
    <property type="term" value="C:mitochondrion"/>
    <property type="evidence" value="ECO:0007669"/>
    <property type="project" value="TreeGrafter"/>
</dbReference>
<dbReference type="InterPro" id="IPR001288">
    <property type="entry name" value="Translation_initiation_fac_3"/>
</dbReference>
<dbReference type="InterPro" id="IPR036788">
    <property type="entry name" value="T_IF-3_C_sf"/>
</dbReference>
<keyword evidence="6" id="KW-1185">Reference proteome</keyword>
<dbReference type="PANTHER" id="PTHR10938">
    <property type="entry name" value="TRANSLATION INITIATION FACTOR IF-3"/>
    <property type="match status" value="1"/>
</dbReference>
<feature type="compositionally biased region" description="Basic and acidic residues" evidence="4">
    <location>
        <begin position="74"/>
        <end position="91"/>
    </location>
</feature>
<evidence type="ECO:0000313" key="6">
    <source>
        <dbReference type="Proteomes" id="UP001276659"/>
    </source>
</evidence>
<reference evidence="5" key="1">
    <citation type="submission" date="2022-11" db="EMBL/GenBank/DDBJ databases">
        <title>Chromosomal genome sequence assembly and mating type (MAT) locus characterization of the leprose asexual lichenized fungus Lepraria neglecta (Nyl.) Erichsen.</title>
        <authorList>
            <person name="Allen J.L."/>
            <person name="Pfeffer B."/>
        </authorList>
    </citation>
    <scope>NUCLEOTIDE SEQUENCE</scope>
    <source>
        <strain evidence="5">Allen 5258</strain>
    </source>
</reference>
<dbReference type="GO" id="GO:0070124">
    <property type="term" value="P:mitochondrial translational initiation"/>
    <property type="evidence" value="ECO:0007669"/>
    <property type="project" value="TreeGrafter"/>
</dbReference>
<keyword evidence="2" id="KW-0396">Initiation factor</keyword>
<name>A0AAE0DDE9_9LECA</name>
<comment type="caution">
    <text evidence="5">The sequence shown here is derived from an EMBL/GenBank/DDBJ whole genome shotgun (WGS) entry which is preliminary data.</text>
</comment>
<dbReference type="Gene3D" id="3.30.110.10">
    <property type="entry name" value="Translation initiation factor 3 (IF-3), C-terminal domain"/>
    <property type="match status" value="1"/>
</dbReference>
<accession>A0AAE0DDE9</accession>
<evidence type="ECO:0000256" key="1">
    <source>
        <dbReference type="ARBA" id="ARBA00005439"/>
    </source>
</evidence>
<protein>
    <recommendedName>
        <fullName evidence="7">Translation initiation factor IF-3</fullName>
    </recommendedName>
</protein>
<feature type="region of interest" description="Disordered" evidence="4">
    <location>
        <begin position="38"/>
        <end position="91"/>
    </location>
</feature>
<dbReference type="Proteomes" id="UP001276659">
    <property type="component" value="Unassembled WGS sequence"/>
</dbReference>
<evidence type="ECO:0000256" key="3">
    <source>
        <dbReference type="ARBA" id="ARBA00022917"/>
    </source>
</evidence>
<evidence type="ECO:0000256" key="4">
    <source>
        <dbReference type="SAM" id="MobiDB-lite"/>
    </source>
</evidence>
<dbReference type="GO" id="GO:0043022">
    <property type="term" value="F:ribosome binding"/>
    <property type="evidence" value="ECO:0007669"/>
    <property type="project" value="TreeGrafter"/>
</dbReference>
<keyword evidence="3" id="KW-0648">Protein biosynthesis</keyword>
<dbReference type="GO" id="GO:0032790">
    <property type="term" value="P:ribosome disassembly"/>
    <property type="evidence" value="ECO:0007669"/>
    <property type="project" value="TreeGrafter"/>
</dbReference>
<evidence type="ECO:0000256" key="2">
    <source>
        <dbReference type="ARBA" id="ARBA00022540"/>
    </source>
</evidence>
<gene>
    <name evidence="5" type="ORF">OEA41_009997</name>
</gene>
<dbReference type="SUPFAM" id="SSF55200">
    <property type="entry name" value="Translation initiation factor IF3, C-terminal domain"/>
    <property type="match status" value="1"/>
</dbReference>
<comment type="similarity">
    <text evidence="1">Belongs to the IF-3 family.</text>
</comment>
<evidence type="ECO:0008006" key="7">
    <source>
        <dbReference type="Google" id="ProtNLM"/>
    </source>
</evidence>
<proteinExistence type="inferred from homology"/>
<dbReference type="GO" id="GO:0003743">
    <property type="term" value="F:translation initiation factor activity"/>
    <property type="evidence" value="ECO:0007669"/>
    <property type="project" value="UniProtKB-KW"/>
</dbReference>